<organism evidence="1 2">
    <name type="scientific">Simkania negevensis (strain ATCC VR-1471 / DSM 27360 / Z)</name>
    <dbReference type="NCBI Taxonomy" id="331113"/>
    <lineage>
        <taxon>Bacteria</taxon>
        <taxon>Pseudomonadati</taxon>
        <taxon>Chlamydiota</taxon>
        <taxon>Chlamydiia</taxon>
        <taxon>Parachlamydiales</taxon>
        <taxon>Simkaniaceae</taxon>
        <taxon>Simkania</taxon>
    </lineage>
</organism>
<reference evidence="1 2" key="2">
    <citation type="journal article" date="2011" name="Mol. Biol. Evol.">
        <title>Unity in variety--the pan-genome of the Chlamydiae.</title>
        <authorList>
            <person name="Collingro A."/>
            <person name="Tischler P."/>
            <person name="Weinmaier T."/>
            <person name="Penz T."/>
            <person name="Heinz E."/>
            <person name="Brunham R.C."/>
            <person name="Read T.D."/>
            <person name="Bavoil P.M."/>
            <person name="Sachse K."/>
            <person name="Kahane S."/>
            <person name="Friedman M.G."/>
            <person name="Rattei T."/>
            <person name="Myers G.S."/>
            <person name="Horn M."/>
        </authorList>
    </citation>
    <scope>NUCLEOTIDE SEQUENCE [LARGE SCALE GENOMIC DNA]</scope>
    <source>
        <strain evidence="2">ATCC VR-1471 / Z</strain>
    </source>
</reference>
<proteinExistence type="predicted"/>
<dbReference type="EMBL" id="FR872582">
    <property type="protein sequence ID" value="CCB87886.1"/>
    <property type="molecule type" value="Genomic_DNA"/>
</dbReference>
<dbReference type="AlphaFoldDB" id="F8L505"/>
<name>F8L505_SIMNZ</name>
<evidence type="ECO:0000313" key="1">
    <source>
        <dbReference type="EMBL" id="CCB87886.1"/>
    </source>
</evidence>
<accession>F8L505</accession>
<dbReference type="KEGG" id="sng:SNE_A00080"/>
<gene>
    <name evidence="1" type="ordered locus">SNE_A00080</name>
</gene>
<keyword evidence="2" id="KW-1185">Reference proteome</keyword>
<sequence length="55" mass="5879">MLLGMTVITSPNSFNFTLAPVLPGLRISASTTEGGMPLGLGLFSYHHLLNCFVLK</sequence>
<dbReference type="Proteomes" id="UP000000496">
    <property type="component" value="Chromosome gsn.131"/>
</dbReference>
<dbReference type="HOGENOM" id="CLU_3029977_0_0_0"/>
<reference key="1">
    <citation type="journal article" date="2011" name="Mol. Biol. Evol.">
        <title>Unity in variety -- the pan-genome of the Chlamydiae.</title>
        <authorList>
            <person name="Collingro A."/>
            <person name="Tischler P."/>
            <person name="Weinmaier T."/>
            <person name="Penz T."/>
            <person name="Heinz E."/>
            <person name="Brunham R.C."/>
            <person name="Read T.D."/>
            <person name="Bavoil P.M."/>
            <person name="Sachse K."/>
            <person name="Kahane S."/>
            <person name="Friedman M.G."/>
            <person name="Rattei T."/>
            <person name="Myers G.S.A."/>
            <person name="Horn M."/>
        </authorList>
    </citation>
    <scope>NUCLEOTIDE SEQUENCE</scope>
    <source>
        <strain>Z</strain>
    </source>
</reference>
<evidence type="ECO:0000313" key="2">
    <source>
        <dbReference type="Proteomes" id="UP000000496"/>
    </source>
</evidence>
<protein>
    <submittedName>
        <fullName evidence="1">Uncharacterized protein</fullName>
    </submittedName>
</protein>